<name>A0AAX4H6W5_9ASCO</name>
<keyword evidence="3" id="KW-0539">Nucleus</keyword>
<accession>A0AAX4H6W5</accession>
<gene>
    <name evidence="5" type="ORF">PUMCH_001480</name>
</gene>
<comment type="subcellular location">
    <subcellularLocation>
        <location evidence="1">Nucleus</location>
    </subcellularLocation>
</comment>
<evidence type="ECO:0000256" key="1">
    <source>
        <dbReference type="ARBA" id="ARBA00004123"/>
    </source>
</evidence>
<evidence type="ECO:0000313" key="6">
    <source>
        <dbReference type="Proteomes" id="UP001338582"/>
    </source>
</evidence>
<keyword evidence="4" id="KW-0175">Coiled coil</keyword>
<dbReference type="InterPro" id="IPR018622">
    <property type="entry name" value="DNA_damage_chkpnt_Lcd1"/>
</dbReference>
<evidence type="ECO:0000313" key="5">
    <source>
        <dbReference type="EMBL" id="WPK24214.1"/>
    </source>
</evidence>
<organism evidence="5 6">
    <name type="scientific">Australozyma saopauloensis</name>
    <dbReference type="NCBI Taxonomy" id="291208"/>
    <lineage>
        <taxon>Eukaryota</taxon>
        <taxon>Fungi</taxon>
        <taxon>Dikarya</taxon>
        <taxon>Ascomycota</taxon>
        <taxon>Saccharomycotina</taxon>
        <taxon>Pichiomycetes</taxon>
        <taxon>Metschnikowiaceae</taxon>
        <taxon>Australozyma</taxon>
    </lineage>
</organism>
<feature type="coiled-coil region" evidence="4">
    <location>
        <begin position="71"/>
        <end position="141"/>
    </location>
</feature>
<protein>
    <recommendedName>
        <fullName evidence="7">DNA damage checkpoint protein LCD1</fullName>
    </recommendedName>
</protein>
<dbReference type="Proteomes" id="UP001338582">
    <property type="component" value="Chromosome 2"/>
</dbReference>
<dbReference type="EMBL" id="CP138895">
    <property type="protein sequence ID" value="WPK24214.1"/>
    <property type="molecule type" value="Genomic_DNA"/>
</dbReference>
<proteinExistence type="predicted"/>
<dbReference type="AlphaFoldDB" id="A0AAX4H6W5"/>
<dbReference type="GO" id="GO:0005634">
    <property type="term" value="C:nucleus"/>
    <property type="evidence" value="ECO:0007669"/>
    <property type="project" value="UniProtKB-SubCell"/>
</dbReference>
<dbReference type="KEGG" id="asau:88172545"/>
<evidence type="ECO:0000256" key="3">
    <source>
        <dbReference type="ARBA" id="ARBA00023242"/>
    </source>
</evidence>
<keyword evidence="6" id="KW-1185">Reference proteome</keyword>
<dbReference type="GeneID" id="88172545"/>
<dbReference type="Pfam" id="PF09798">
    <property type="entry name" value="LCD1"/>
    <property type="match status" value="1"/>
</dbReference>
<evidence type="ECO:0008006" key="7">
    <source>
        <dbReference type="Google" id="ProtNLM"/>
    </source>
</evidence>
<keyword evidence="2" id="KW-0227">DNA damage</keyword>
<evidence type="ECO:0000256" key="4">
    <source>
        <dbReference type="SAM" id="Coils"/>
    </source>
</evidence>
<dbReference type="RefSeq" id="XP_062876597.1">
    <property type="nucleotide sequence ID" value="XM_063020527.1"/>
</dbReference>
<reference evidence="5 6" key="1">
    <citation type="submission" date="2023-10" db="EMBL/GenBank/DDBJ databases">
        <title>Draft Genome Sequence of Candida saopaulonensis from a very Premature Infant with Sepsis.</title>
        <authorList>
            <person name="Ning Y."/>
            <person name="Dai R."/>
            <person name="Xiao M."/>
            <person name="Xu Y."/>
            <person name="Yan Q."/>
            <person name="Zhang L."/>
        </authorList>
    </citation>
    <scope>NUCLEOTIDE SEQUENCE [LARGE SCALE GENOMIC DNA]</scope>
    <source>
        <strain evidence="5 6">19XY460</strain>
    </source>
</reference>
<dbReference type="GO" id="GO:0000077">
    <property type="term" value="P:DNA damage checkpoint signaling"/>
    <property type="evidence" value="ECO:0007669"/>
    <property type="project" value="InterPro"/>
</dbReference>
<sequence length="701" mass="79253">MTYTGLSRVNLFTLNQPFNSADLKDIEMSDSDFDDDDDEAVLQLMRATQSAPKAASNGAIPVVNGALLQDLFRAQGEIAILRAQLESMQRLKAEEAARLNAQLDGSRDSAKDQIDALKLSVDKLEDEKRFLRNEVMSLSATKRRKVSGAEVSAVKRSVVSEPIPTEAPIQIKDDWLQLCHHLWHYTINGSDRTSMELLSRVCLRTGLEVGPNFRIEAESLLLDQIWAYFMTLNHLRLDGVVSAFCELVLALVCKLLEGFHGSRLDLLLGVPFLLSLVYAALSFKPLAVSETLASHILVEMGQITQRFVFVLQLNDEEEETLMGHENVTYQQRLLENFTLVVCLDVIEYTMVLSTQFGMGSVRGVWQKRVFDPDLLQKVLPDNTERFVNTFQINAVFNVVEIIFLSLSEDGFATGDEDANRGLVKSLIKAFLIDIDIKEDFLFYGLNRMVGNNTNFESFVDIIPHRLPAFLNSSFTSIPCPAKPKPRSEKEAFDILLKHDHHLLSLKIRIATLLESVIVSGMSGIINLRENIKLIVRVMGFEQNLIMQQPRYQYVYMRIQIIAILVRMLYYIIDENKNINTLIYPETLYEILVVLMRIAFGSDSLSLEAHKLLAAVRARGALNIEVFNRHCELRSREIAHLNIYNPQTSSSGELADVEGDFANGLEFPYDSETIEIAREILGVCLNHDEADNLYFNMTSQMP</sequence>
<evidence type="ECO:0000256" key="2">
    <source>
        <dbReference type="ARBA" id="ARBA00022763"/>
    </source>
</evidence>